<dbReference type="Proteomes" id="UP000774326">
    <property type="component" value="Unassembled WGS sequence"/>
</dbReference>
<evidence type="ECO:0000256" key="2">
    <source>
        <dbReference type="SAM" id="Phobius"/>
    </source>
</evidence>
<protein>
    <submittedName>
        <fullName evidence="3">Uncharacterized protein</fullName>
    </submittedName>
</protein>
<evidence type="ECO:0000256" key="1">
    <source>
        <dbReference type="SAM" id="MobiDB-lite"/>
    </source>
</evidence>
<reference evidence="3" key="1">
    <citation type="journal article" date="2021" name="Open Biol.">
        <title>Shared evolutionary footprints suggest mitochondrial oxidative damage underlies multiple complex I losses in fungi.</title>
        <authorList>
            <person name="Schikora-Tamarit M.A."/>
            <person name="Marcet-Houben M."/>
            <person name="Nosek J."/>
            <person name="Gabaldon T."/>
        </authorList>
    </citation>
    <scope>NUCLEOTIDE SEQUENCE</scope>
    <source>
        <strain evidence="3">CBS2887</strain>
    </source>
</reference>
<name>A0A9P8TQD9_WICPI</name>
<dbReference type="EMBL" id="JAEUBG010000928">
    <property type="protein sequence ID" value="KAH3687215.1"/>
    <property type="molecule type" value="Genomic_DNA"/>
</dbReference>
<accession>A0A9P8TQD9</accession>
<keyword evidence="4" id="KW-1185">Reference proteome</keyword>
<keyword evidence="2" id="KW-0472">Membrane</keyword>
<proteinExistence type="predicted"/>
<evidence type="ECO:0000313" key="4">
    <source>
        <dbReference type="Proteomes" id="UP000774326"/>
    </source>
</evidence>
<evidence type="ECO:0000313" key="3">
    <source>
        <dbReference type="EMBL" id="KAH3687215.1"/>
    </source>
</evidence>
<keyword evidence="2" id="KW-1133">Transmembrane helix</keyword>
<organism evidence="3 4">
    <name type="scientific">Wickerhamomyces pijperi</name>
    <name type="common">Yeast</name>
    <name type="synonym">Pichia pijperi</name>
    <dbReference type="NCBI Taxonomy" id="599730"/>
    <lineage>
        <taxon>Eukaryota</taxon>
        <taxon>Fungi</taxon>
        <taxon>Dikarya</taxon>
        <taxon>Ascomycota</taxon>
        <taxon>Saccharomycotina</taxon>
        <taxon>Saccharomycetes</taxon>
        <taxon>Phaffomycetales</taxon>
        <taxon>Wickerhamomycetaceae</taxon>
        <taxon>Wickerhamomyces</taxon>
    </lineage>
</organism>
<dbReference type="AlphaFoldDB" id="A0A9P8TQD9"/>
<feature type="transmembrane region" description="Helical" evidence="2">
    <location>
        <begin position="268"/>
        <end position="293"/>
    </location>
</feature>
<feature type="transmembrane region" description="Helical" evidence="2">
    <location>
        <begin position="299"/>
        <end position="318"/>
    </location>
</feature>
<feature type="compositionally biased region" description="Acidic residues" evidence="1">
    <location>
        <begin position="26"/>
        <end position="39"/>
    </location>
</feature>
<feature type="transmembrane region" description="Helical" evidence="2">
    <location>
        <begin position="190"/>
        <end position="209"/>
    </location>
</feature>
<sequence>MNRCRRLYSVISFGLRTIVKGRNQGEAEEEEEEEEEDDDYSTRAVHITVTAAFQARISSLPLVSRFDTERQAVVQVAEDKKDPPLGRSVTARLKFLFKIPRAALTDSDRLPTKRIRLKLPTRYVLSLCEWTPVSFAFSIIRHSTSPVISLFSCVANKAMTGSAEVMVYIKGTALLKWYASYPLSLVKQAFQVWFHIKSFLLFITFHSSADRRFRIMRDKAKWKSRLEWIEMSVTNEYTTENHLMVCLNGAPEYINQYQIHLCLRFQAVFMYLAILELIVFAMVLVVVVALAFIANQVPLSGIGAILFGFWMVPLILYLQNISSNILSAEFYNISLPLMINCFLRKAERIEAHYVLREDIELPTCYETVQFLLEGLYDSVTSVGYAALPPPAGLILNAAFTGDGIGRKVLAAFNRIQERNRLDLHLELTDKEIFLIGFNLKFCSKFALVGYIARFETAIGIIVFMYQKALAQRDSRRELAN</sequence>
<keyword evidence="2" id="KW-0812">Transmembrane</keyword>
<feature type="region of interest" description="Disordered" evidence="1">
    <location>
        <begin position="22"/>
        <end position="41"/>
    </location>
</feature>
<comment type="caution">
    <text evidence="3">The sequence shown here is derived from an EMBL/GenBank/DDBJ whole genome shotgun (WGS) entry which is preliminary data.</text>
</comment>
<gene>
    <name evidence="3" type="ORF">WICPIJ_001810</name>
</gene>
<reference evidence="3" key="2">
    <citation type="submission" date="2021-01" db="EMBL/GenBank/DDBJ databases">
        <authorList>
            <person name="Schikora-Tamarit M.A."/>
        </authorList>
    </citation>
    <scope>NUCLEOTIDE SEQUENCE</scope>
    <source>
        <strain evidence="3">CBS2887</strain>
    </source>
</reference>